<accession>A0A2A7VU26</accession>
<dbReference type="EMBL" id="NUEL01000050">
    <property type="protein sequence ID" value="PEJ03207.1"/>
    <property type="molecule type" value="Genomic_DNA"/>
</dbReference>
<gene>
    <name evidence="1" type="ORF">CN684_24480</name>
</gene>
<comment type="caution">
    <text evidence="1">The sequence shown here is derived from an EMBL/GenBank/DDBJ whole genome shotgun (WGS) entry which is preliminary data.</text>
</comment>
<name>A0A2A7VU26_9BACI</name>
<proteinExistence type="predicted"/>
<organism evidence="1 2">
    <name type="scientific">Bacillus wiedmannii</name>
    <dbReference type="NCBI Taxonomy" id="1890302"/>
    <lineage>
        <taxon>Bacteria</taxon>
        <taxon>Bacillati</taxon>
        <taxon>Bacillota</taxon>
        <taxon>Bacilli</taxon>
        <taxon>Bacillales</taxon>
        <taxon>Bacillaceae</taxon>
        <taxon>Bacillus</taxon>
        <taxon>Bacillus cereus group</taxon>
    </lineage>
</organism>
<evidence type="ECO:0000313" key="2">
    <source>
        <dbReference type="Proteomes" id="UP000220045"/>
    </source>
</evidence>
<reference evidence="1 2" key="1">
    <citation type="submission" date="2017-09" db="EMBL/GenBank/DDBJ databases">
        <title>Large-scale bioinformatics analysis of Bacillus genomes uncovers conserved roles of natural products in bacterial physiology.</title>
        <authorList>
            <consortium name="Agbiome Team Llc"/>
            <person name="Bleich R.M."/>
            <person name="Grubbs K.J."/>
            <person name="Santa Maria K.C."/>
            <person name="Allen S.E."/>
            <person name="Farag S."/>
            <person name="Shank E.A."/>
            <person name="Bowers A."/>
        </authorList>
    </citation>
    <scope>NUCLEOTIDE SEQUENCE [LARGE SCALE GENOMIC DNA]</scope>
    <source>
        <strain evidence="1 2">AFS004017</strain>
    </source>
</reference>
<evidence type="ECO:0000313" key="1">
    <source>
        <dbReference type="EMBL" id="PEJ03207.1"/>
    </source>
</evidence>
<dbReference type="Proteomes" id="UP000220045">
    <property type="component" value="Unassembled WGS sequence"/>
</dbReference>
<sequence length="63" mass="6772">MGAAARLKAVVLWKPAPEGPAEPEGPVMPVGPVGPVFPLEPLLRLPSQLKHVCSPFYILKNLF</sequence>
<dbReference type="AlphaFoldDB" id="A0A2A7VU26"/>
<protein>
    <submittedName>
        <fullName evidence="1">Uncharacterized protein</fullName>
    </submittedName>
</protein>